<protein>
    <submittedName>
        <fullName evidence="2">MBL fold metallo-hydrolase</fullName>
    </submittedName>
</protein>
<name>A0A7K1SUB0_9SPHI</name>
<dbReference type="InterPro" id="IPR001279">
    <property type="entry name" value="Metallo-B-lactamas"/>
</dbReference>
<dbReference type="Pfam" id="PF00753">
    <property type="entry name" value="Lactamase_B"/>
    <property type="match status" value="1"/>
</dbReference>
<dbReference type="PANTHER" id="PTHR42951">
    <property type="entry name" value="METALLO-BETA-LACTAMASE DOMAIN-CONTAINING"/>
    <property type="match status" value="1"/>
</dbReference>
<gene>
    <name evidence="2" type="ORF">GO621_04760</name>
</gene>
<dbReference type="InterPro" id="IPR050855">
    <property type="entry name" value="NDM-1-like"/>
</dbReference>
<dbReference type="SMART" id="SM00849">
    <property type="entry name" value="Lactamase_B"/>
    <property type="match status" value="1"/>
</dbReference>
<proteinExistence type="predicted"/>
<feature type="domain" description="Metallo-beta-lactamase" evidence="1">
    <location>
        <begin position="17"/>
        <end position="216"/>
    </location>
</feature>
<reference evidence="2 3" key="1">
    <citation type="submission" date="2019-12" db="EMBL/GenBank/DDBJ databases">
        <title>Mucilaginibacter sp. HMF7410 genome sequencing and assembly.</title>
        <authorList>
            <person name="Kang H."/>
            <person name="Cha I."/>
            <person name="Kim H."/>
            <person name="Joh K."/>
        </authorList>
    </citation>
    <scope>NUCLEOTIDE SEQUENCE [LARGE SCALE GENOMIC DNA]</scope>
    <source>
        <strain evidence="2 3">HMF7410</strain>
    </source>
</reference>
<dbReference type="SUPFAM" id="SSF56281">
    <property type="entry name" value="Metallo-hydrolase/oxidoreductase"/>
    <property type="match status" value="1"/>
</dbReference>
<dbReference type="AlphaFoldDB" id="A0A7K1SUB0"/>
<sequence length="230" mass="25158">MEVIEVTKYVFQLTLPIVNVFLVDHPAGLILIDTGPKGSKDLIFEGIRQTGKQPEDLKYIILTHAHHDHSGSLAAILGSVNVPVYASALCAEMIKKGIAFEPGSKVLSFLLKLITLFGLIRLQFLYIEPIKSSVRTVQEGDQVPAVNGLQIINAPGHTSEQIALFYPVKEALLFAADSAENLKSLKPAYAYQSAKINLQTLKKLAAFPFDIAVFGHGNRVSKENFKKMSG</sequence>
<dbReference type="Gene3D" id="3.60.15.10">
    <property type="entry name" value="Ribonuclease Z/Hydroxyacylglutathione hydrolase-like"/>
    <property type="match status" value="1"/>
</dbReference>
<dbReference type="RefSeq" id="WP_157564698.1">
    <property type="nucleotide sequence ID" value="NZ_WPIK01000004.1"/>
</dbReference>
<keyword evidence="2" id="KW-0378">Hydrolase</keyword>
<organism evidence="2 3">
    <name type="scientific">Mucilaginibacter arboris</name>
    <dbReference type="NCBI Taxonomy" id="2682090"/>
    <lineage>
        <taxon>Bacteria</taxon>
        <taxon>Pseudomonadati</taxon>
        <taxon>Bacteroidota</taxon>
        <taxon>Sphingobacteriia</taxon>
        <taxon>Sphingobacteriales</taxon>
        <taxon>Sphingobacteriaceae</taxon>
        <taxon>Mucilaginibacter</taxon>
    </lineage>
</organism>
<dbReference type="PANTHER" id="PTHR42951:SF17">
    <property type="entry name" value="METALLO-BETA-LACTAMASE DOMAIN-CONTAINING PROTEIN"/>
    <property type="match status" value="1"/>
</dbReference>
<dbReference type="CDD" id="cd07721">
    <property type="entry name" value="yflN-like_MBL-fold"/>
    <property type="match status" value="1"/>
</dbReference>
<evidence type="ECO:0000313" key="3">
    <source>
        <dbReference type="Proteomes" id="UP000462014"/>
    </source>
</evidence>
<keyword evidence="3" id="KW-1185">Reference proteome</keyword>
<evidence type="ECO:0000313" key="2">
    <source>
        <dbReference type="EMBL" id="MVN20843.1"/>
    </source>
</evidence>
<dbReference type="Proteomes" id="UP000462014">
    <property type="component" value="Unassembled WGS sequence"/>
</dbReference>
<dbReference type="EMBL" id="WPIK01000004">
    <property type="protein sequence ID" value="MVN20843.1"/>
    <property type="molecule type" value="Genomic_DNA"/>
</dbReference>
<dbReference type="InterPro" id="IPR036866">
    <property type="entry name" value="RibonucZ/Hydroxyglut_hydro"/>
</dbReference>
<evidence type="ECO:0000259" key="1">
    <source>
        <dbReference type="SMART" id="SM00849"/>
    </source>
</evidence>
<comment type="caution">
    <text evidence="2">The sequence shown here is derived from an EMBL/GenBank/DDBJ whole genome shotgun (WGS) entry which is preliminary data.</text>
</comment>
<dbReference type="GO" id="GO:0016787">
    <property type="term" value="F:hydrolase activity"/>
    <property type="evidence" value="ECO:0007669"/>
    <property type="project" value="UniProtKB-KW"/>
</dbReference>
<accession>A0A7K1SUB0</accession>